<evidence type="ECO:0000313" key="2">
    <source>
        <dbReference type="EMBL" id="MBB5219737.1"/>
    </source>
</evidence>
<dbReference type="Pfam" id="PF00359">
    <property type="entry name" value="PTS_EIIA_2"/>
    <property type="match status" value="1"/>
</dbReference>
<evidence type="ECO:0000259" key="1">
    <source>
        <dbReference type="PROSITE" id="PS51094"/>
    </source>
</evidence>
<dbReference type="PROSITE" id="PS51094">
    <property type="entry name" value="PTS_EIIA_TYPE_2"/>
    <property type="match status" value="1"/>
</dbReference>
<dbReference type="InterPro" id="IPR016152">
    <property type="entry name" value="PTrfase/Anion_transptr"/>
</dbReference>
<dbReference type="EMBL" id="JACHFR010000003">
    <property type="protein sequence ID" value="MBB5219737.1"/>
    <property type="molecule type" value="Genomic_DNA"/>
</dbReference>
<accession>A0A840SD79</accession>
<protein>
    <submittedName>
        <fullName evidence="2">PTS system nitrogen regulatory IIA component</fullName>
    </submittedName>
</protein>
<gene>
    <name evidence="2" type="ORF">HNP77_002119</name>
</gene>
<dbReference type="RefSeq" id="WP_184653142.1">
    <property type="nucleotide sequence ID" value="NZ_JACHFR010000003.1"/>
</dbReference>
<proteinExistence type="predicted"/>
<dbReference type="GO" id="GO:0030295">
    <property type="term" value="F:protein kinase activator activity"/>
    <property type="evidence" value="ECO:0007669"/>
    <property type="project" value="TreeGrafter"/>
</dbReference>
<evidence type="ECO:0000313" key="3">
    <source>
        <dbReference type="Proteomes" id="UP000578697"/>
    </source>
</evidence>
<feature type="domain" description="PTS EIIA type-2" evidence="1">
    <location>
        <begin position="9"/>
        <end position="153"/>
    </location>
</feature>
<organism evidence="2 3">
    <name type="scientific">Treponema rectale</name>
    <dbReference type="NCBI Taxonomy" id="744512"/>
    <lineage>
        <taxon>Bacteria</taxon>
        <taxon>Pseudomonadati</taxon>
        <taxon>Spirochaetota</taxon>
        <taxon>Spirochaetia</taxon>
        <taxon>Spirochaetales</taxon>
        <taxon>Treponemataceae</taxon>
        <taxon>Treponema</taxon>
    </lineage>
</organism>
<dbReference type="PANTHER" id="PTHR47738:SF1">
    <property type="entry name" value="NITROGEN REGULATORY PROTEIN"/>
    <property type="match status" value="1"/>
</dbReference>
<sequence>MVSSADVAMLIRRGGVIKNVEGETLKDVYDYVAARAKLPEGVTAEVFSEELYMREQVLSTAVGNSIAIPHPRRTLFKDPEDERIIVCYLKQPMDMHAPDSFSVHTMFIVLSSSAQSHLGVLSSLAKIFRNKDFVRLLSMQPDAEQLIRKISTLGLS</sequence>
<name>A0A840SD79_9SPIR</name>
<dbReference type="AlphaFoldDB" id="A0A840SD79"/>
<comment type="caution">
    <text evidence="2">The sequence shown here is derived from an EMBL/GenBank/DDBJ whole genome shotgun (WGS) entry which is preliminary data.</text>
</comment>
<dbReference type="SUPFAM" id="SSF55804">
    <property type="entry name" value="Phoshotransferase/anion transport protein"/>
    <property type="match status" value="1"/>
</dbReference>
<dbReference type="InterPro" id="IPR002178">
    <property type="entry name" value="PTS_EIIA_type-2_dom"/>
</dbReference>
<dbReference type="InterPro" id="IPR051541">
    <property type="entry name" value="PTS_SugarTrans_NitroReg"/>
</dbReference>
<dbReference type="Proteomes" id="UP000578697">
    <property type="component" value="Unassembled WGS sequence"/>
</dbReference>
<dbReference type="PANTHER" id="PTHR47738">
    <property type="entry name" value="PTS SYSTEM FRUCTOSE-LIKE EIIA COMPONENT-RELATED"/>
    <property type="match status" value="1"/>
</dbReference>
<dbReference type="Gene3D" id="3.40.930.10">
    <property type="entry name" value="Mannitol-specific EII, Chain A"/>
    <property type="match status" value="1"/>
</dbReference>
<keyword evidence="3" id="KW-1185">Reference proteome</keyword>
<reference evidence="2 3" key="1">
    <citation type="submission" date="2020-08" db="EMBL/GenBank/DDBJ databases">
        <title>Genomic Encyclopedia of Type Strains, Phase IV (KMG-IV): sequencing the most valuable type-strain genomes for metagenomic binning, comparative biology and taxonomic classification.</title>
        <authorList>
            <person name="Goeker M."/>
        </authorList>
    </citation>
    <scope>NUCLEOTIDE SEQUENCE [LARGE SCALE GENOMIC DNA]</scope>
    <source>
        <strain evidence="2 3">DSM 103679</strain>
    </source>
</reference>